<dbReference type="AlphaFoldDB" id="R7S6N1"/>
<sequence length="98" mass="11442">SGYRKGTFAHLIRLLHAQGPAAVQEFDRRMRLMPTFGRDTIRRFRKNVSCQNRVAARDFEDYLIVSIPAFEGLLPLRDNRTVLQLLFELVNWLSQPLL</sequence>
<name>R7S6N1_TRAVS</name>
<organism evidence="1 2">
    <name type="scientific">Trametes versicolor (strain FP-101664)</name>
    <name type="common">White-rot fungus</name>
    <name type="synonym">Coriolus versicolor</name>
    <dbReference type="NCBI Taxonomy" id="717944"/>
    <lineage>
        <taxon>Eukaryota</taxon>
        <taxon>Fungi</taxon>
        <taxon>Dikarya</taxon>
        <taxon>Basidiomycota</taxon>
        <taxon>Agaricomycotina</taxon>
        <taxon>Agaricomycetes</taxon>
        <taxon>Polyporales</taxon>
        <taxon>Polyporaceae</taxon>
        <taxon>Trametes</taxon>
    </lineage>
</organism>
<evidence type="ECO:0000313" key="2">
    <source>
        <dbReference type="Proteomes" id="UP000054317"/>
    </source>
</evidence>
<dbReference type="KEGG" id="tvs:TRAVEDRAFT_54746"/>
<dbReference type="RefSeq" id="XP_008045880.1">
    <property type="nucleotide sequence ID" value="XM_008047689.1"/>
</dbReference>
<dbReference type="OMA" id="CTILAFE"/>
<accession>R7S6N1</accession>
<keyword evidence="2" id="KW-1185">Reference proteome</keyword>
<dbReference type="GeneID" id="19417523"/>
<feature type="non-terminal residue" evidence="1">
    <location>
        <position position="1"/>
    </location>
</feature>
<gene>
    <name evidence="1" type="ORF">TRAVEDRAFT_54746</name>
</gene>
<proteinExistence type="predicted"/>
<reference evidence="2" key="1">
    <citation type="journal article" date="2012" name="Science">
        <title>The Paleozoic origin of enzymatic lignin decomposition reconstructed from 31 fungal genomes.</title>
        <authorList>
            <person name="Floudas D."/>
            <person name="Binder M."/>
            <person name="Riley R."/>
            <person name="Barry K."/>
            <person name="Blanchette R.A."/>
            <person name="Henrissat B."/>
            <person name="Martinez A.T."/>
            <person name="Otillar R."/>
            <person name="Spatafora J.W."/>
            <person name="Yadav J.S."/>
            <person name="Aerts A."/>
            <person name="Benoit I."/>
            <person name="Boyd A."/>
            <person name="Carlson A."/>
            <person name="Copeland A."/>
            <person name="Coutinho P.M."/>
            <person name="de Vries R.P."/>
            <person name="Ferreira P."/>
            <person name="Findley K."/>
            <person name="Foster B."/>
            <person name="Gaskell J."/>
            <person name="Glotzer D."/>
            <person name="Gorecki P."/>
            <person name="Heitman J."/>
            <person name="Hesse C."/>
            <person name="Hori C."/>
            <person name="Igarashi K."/>
            <person name="Jurgens J.A."/>
            <person name="Kallen N."/>
            <person name="Kersten P."/>
            <person name="Kohler A."/>
            <person name="Kuees U."/>
            <person name="Kumar T.K.A."/>
            <person name="Kuo A."/>
            <person name="LaButti K."/>
            <person name="Larrondo L.F."/>
            <person name="Lindquist E."/>
            <person name="Ling A."/>
            <person name="Lombard V."/>
            <person name="Lucas S."/>
            <person name="Lundell T."/>
            <person name="Martin R."/>
            <person name="McLaughlin D.J."/>
            <person name="Morgenstern I."/>
            <person name="Morin E."/>
            <person name="Murat C."/>
            <person name="Nagy L.G."/>
            <person name="Nolan M."/>
            <person name="Ohm R.A."/>
            <person name="Patyshakuliyeva A."/>
            <person name="Rokas A."/>
            <person name="Ruiz-Duenas F.J."/>
            <person name="Sabat G."/>
            <person name="Salamov A."/>
            <person name="Samejima M."/>
            <person name="Schmutz J."/>
            <person name="Slot J.C."/>
            <person name="St John F."/>
            <person name="Stenlid J."/>
            <person name="Sun H."/>
            <person name="Sun S."/>
            <person name="Syed K."/>
            <person name="Tsang A."/>
            <person name="Wiebenga A."/>
            <person name="Young D."/>
            <person name="Pisabarro A."/>
            <person name="Eastwood D.C."/>
            <person name="Martin F."/>
            <person name="Cullen D."/>
            <person name="Grigoriev I.V."/>
            <person name="Hibbett D.S."/>
        </authorList>
    </citation>
    <scope>NUCLEOTIDE SEQUENCE [LARGE SCALE GENOMIC DNA]</scope>
    <source>
        <strain evidence="2">FP-101664</strain>
    </source>
</reference>
<evidence type="ECO:0000313" key="1">
    <source>
        <dbReference type="EMBL" id="EIW51235.1"/>
    </source>
</evidence>
<protein>
    <submittedName>
        <fullName evidence="1">Uncharacterized protein</fullName>
    </submittedName>
</protein>
<dbReference type="EMBL" id="JH711923">
    <property type="protein sequence ID" value="EIW51235.1"/>
    <property type="molecule type" value="Genomic_DNA"/>
</dbReference>
<dbReference type="OrthoDB" id="3269417at2759"/>
<dbReference type="Proteomes" id="UP000054317">
    <property type="component" value="Unassembled WGS sequence"/>
</dbReference>